<evidence type="ECO:0000313" key="1">
    <source>
        <dbReference type="EMBL" id="GEY55314.1"/>
    </source>
</evidence>
<accession>A0A699HSB0</accession>
<reference evidence="2" key="1">
    <citation type="journal article" date="2019" name="Sci. Rep.">
        <title>Draft genome of Tanacetum cinerariifolium, the natural source of mosquito coil.</title>
        <authorList>
            <person name="Yamashiro T."/>
            <person name="Shiraishi A."/>
            <person name="Satake H."/>
            <person name="Nakayama K."/>
        </authorList>
    </citation>
    <scope>NUCLEOTIDE SEQUENCE</scope>
</reference>
<gene>
    <name evidence="1" type="ORF">Tci_427288</name>
    <name evidence="2" type="ORF">Tci_430185</name>
</gene>
<dbReference type="EMBL" id="BKCJ010190851">
    <property type="protein sequence ID" value="GEY58211.1"/>
    <property type="molecule type" value="Genomic_DNA"/>
</dbReference>
<proteinExistence type="predicted"/>
<dbReference type="AlphaFoldDB" id="A0A699HSB0"/>
<sequence>MRSLFPFIGDRGNQIWKTSSFGEEGNTSYDWSFQVEEEPTNYALLAFNSLSSSSSDNKVAFCSKPCTKAYATLQSHYDKLTNDLRKSKFDVISYKTGLESVESRLLIYQQNETVFEEDIKLLKLEVQLRYNALVVLRQKFKKAKQVRYDLKLKLEKFQTSSKNLSQLLASQTNDKTGLGYNTQVFSSSMFDCDVMFSSETDESLPASPIYDRYQSGEGYHVVHPPYTGTFMPHKPDLVFHDAPNVNETLYTTFNVKLSPTKPDKDLSHTYRPSAPIIKD</sequence>
<comment type="caution">
    <text evidence="2">The sequence shown here is derived from an EMBL/GenBank/DDBJ whole genome shotgun (WGS) entry which is preliminary data.</text>
</comment>
<organism evidence="2">
    <name type="scientific">Tanacetum cinerariifolium</name>
    <name type="common">Dalmatian daisy</name>
    <name type="synonym">Chrysanthemum cinerariifolium</name>
    <dbReference type="NCBI Taxonomy" id="118510"/>
    <lineage>
        <taxon>Eukaryota</taxon>
        <taxon>Viridiplantae</taxon>
        <taxon>Streptophyta</taxon>
        <taxon>Embryophyta</taxon>
        <taxon>Tracheophyta</taxon>
        <taxon>Spermatophyta</taxon>
        <taxon>Magnoliopsida</taxon>
        <taxon>eudicotyledons</taxon>
        <taxon>Gunneridae</taxon>
        <taxon>Pentapetalae</taxon>
        <taxon>asterids</taxon>
        <taxon>campanulids</taxon>
        <taxon>Asterales</taxon>
        <taxon>Asteraceae</taxon>
        <taxon>Asteroideae</taxon>
        <taxon>Anthemideae</taxon>
        <taxon>Anthemidinae</taxon>
        <taxon>Tanacetum</taxon>
    </lineage>
</organism>
<name>A0A699HSB0_TANCI</name>
<protein>
    <submittedName>
        <fullName evidence="2">Uncharacterized protein</fullName>
    </submittedName>
</protein>
<dbReference type="EMBL" id="BKCJ010188347">
    <property type="protein sequence ID" value="GEY55314.1"/>
    <property type="molecule type" value="Genomic_DNA"/>
</dbReference>
<evidence type="ECO:0000313" key="2">
    <source>
        <dbReference type="EMBL" id="GEY58211.1"/>
    </source>
</evidence>